<gene>
    <name evidence="2" type="ORF">RI129_012549</name>
</gene>
<proteinExistence type="predicted"/>
<keyword evidence="3" id="KW-1185">Reference proteome</keyword>
<protein>
    <submittedName>
        <fullName evidence="2">Uncharacterized protein</fullName>
    </submittedName>
</protein>
<name>A0AAN7V7G6_9COLE</name>
<comment type="caution">
    <text evidence="2">The sequence shown here is derived from an EMBL/GenBank/DDBJ whole genome shotgun (WGS) entry which is preliminary data.</text>
</comment>
<evidence type="ECO:0000313" key="2">
    <source>
        <dbReference type="EMBL" id="KAK5638254.1"/>
    </source>
</evidence>
<dbReference type="Proteomes" id="UP001329430">
    <property type="component" value="Chromosome 10"/>
</dbReference>
<reference evidence="2 3" key="1">
    <citation type="journal article" date="2024" name="Insects">
        <title>An Improved Chromosome-Level Genome Assembly of the Firefly Pyrocoelia pectoralis.</title>
        <authorList>
            <person name="Fu X."/>
            <person name="Meyer-Rochow V.B."/>
            <person name="Ballantyne L."/>
            <person name="Zhu X."/>
        </authorList>
    </citation>
    <scope>NUCLEOTIDE SEQUENCE [LARGE SCALE GENOMIC DNA]</scope>
    <source>
        <strain evidence="2">XCY_ONT2</strain>
    </source>
</reference>
<evidence type="ECO:0000313" key="3">
    <source>
        <dbReference type="Proteomes" id="UP001329430"/>
    </source>
</evidence>
<feature type="chain" id="PRO_5043001100" evidence="1">
    <location>
        <begin position="25"/>
        <end position="377"/>
    </location>
</feature>
<keyword evidence="1" id="KW-0732">Signal</keyword>
<dbReference type="AlphaFoldDB" id="A0AAN7V7G6"/>
<evidence type="ECO:0000256" key="1">
    <source>
        <dbReference type="SAM" id="SignalP"/>
    </source>
</evidence>
<organism evidence="2 3">
    <name type="scientific">Pyrocoelia pectoralis</name>
    <dbReference type="NCBI Taxonomy" id="417401"/>
    <lineage>
        <taxon>Eukaryota</taxon>
        <taxon>Metazoa</taxon>
        <taxon>Ecdysozoa</taxon>
        <taxon>Arthropoda</taxon>
        <taxon>Hexapoda</taxon>
        <taxon>Insecta</taxon>
        <taxon>Pterygota</taxon>
        <taxon>Neoptera</taxon>
        <taxon>Endopterygota</taxon>
        <taxon>Coleoptera</taxon>
        <taxon>Polyphaga</taxon>
        <taxon>Elateriformia</taxon>
        <taxon>Elateroidea</taxon>
        <taxon>Lampyridae</taxon>
        <taxon>Lampyrinae</taxon>
        <taxon>Pyrocoelia</taxon>
    </lineage>
</organism>
<feature type="signal peptide" evidence="1">
    <location>
        <begin position="1"/>
        <end position="24"/>
    </location>
</feature>
<sequence>MTMRGLLLLVSIFGTLSLLNCVSGATLTIPVKEIFPNNNQMVEQVNIFLNKTTDQSKLIIAKELEDLKIPVKAFVLQNLVKASKHAFNDPHATFEVELPTLKELIKKYEEYKPTEKPPVDIEKIYPDNLDQQDKVRDFLDQLSKDSQDLVGLYLGNRTSEQQGRVLLDLSKNVDPTQNNVTLDADTIKEAIERDERRNIEGTMEVTKFIPGTISIPATIAPPTTVSTSTIAGTESPSPHRLENIFPTKPELQKRLEKFWYNLTPASQTTLRNSICNLKPEKQRRILVYLARVSEAKTDQTGDKMKLDSDTMEKVVSMDDEGQMGESQKIIDDGKWPDHPLNEDSSAIDFKTEAPSSGGGIVQQAACLSLVTVVLLAV</sequence>
<dbReference type="EMBL" id="JAVRBK010000010">
    <property type="protein sequence ID" value="KAK5638254.1"/>
    <property type="molecule type" value="Genomic_DNA"/>
</dbReference>
<accession>A0AAN7V7G6</accession>